<proteinExistence type="predicted"/>
<organism evidence="1">
    <name type="scientific">marine sediment metagenome</name>
    <dbReference type="NCBI Taxonomy" id="412755"/>
    <lineage>
        <taxon>unclassified sequences</taxon>
        <taxon>metagenomes</taxon>
        <taxon>ecological metagenomes</taxon>
    </lineage>
</organism>
<name>A0A0F9CUA7_9ZZZZ</name>
<sequence>DPYCSAREIDEQIGPRLMRHSVGAKQIVERLSERHKTFARAGNADGKRWTPFQESAERVKQFIRDNPGCTMKELVNGVRLHYASPSSARSNLASHIRSGIIKGIRFDASEKPHRLYTEDDGPSRT</sequence>
<protein>
    <submittedName>
        <fullName evidence="1">Uncharacterized protein</fullName>
    </submittedName>
</protein>
<dbReference type="AlphaFoldDB" id="A0A0F9CUA7"/>
<comment type="caution">
    <text evidence="1">The sequence shown here is derived from an EMBL/GenBank/DDBJ whole genome shotgun (WGS) entry which is preliminary data.</text>
</comment>
<reference evidence="1" key="1">
    <citation type="journal article" date="2015" name="Nature">
        <title>Complex archaea that bridge the gap between prokaryotes and eukaryotes.</title>
        <authorList>
            <person name="Spang A."/>
            <person name="Saw J.H."/>
            <person name="Jorgensen S.L."/>
            <person name="Zaremba-Niedzwiedzka K."/>
            <person name="Martijn J."/>
            <person name="Lind A.E."/>
            <person name="van Eijk R."/>
            <person name="Schleper C."/>
            <person name="Guy L."/>
            <person name="Ettema T.J."/>
        </authorList>
    </citation>
    <scope>NUCLEOTIDE SEQUENCE</scope>
</reference>
<feature type="non-terminal residue" evidence="1">
    <location>
        <position position="1"/>
    </location>
</feature>
<dbReference type="EMBL" id="LAZR01034530">
    <property type="protein sequence ID" value="KKL45046.1"/>
    <property type="molecule type" value="Genomic_DNA"/>
</dbReference>
<evidence type="ECO:0000313" key="1">
    <source>
        <dbReference type="EMBL" id="KKL45046.1"/>
    </source>
</evidence>
<accession>A0A0F9CUA7</accession>
<gene>
    <name evidence="1" type="ORF">LCGC14_2359590</name>
</gene>